<dbReference type="GO" id="GO:0000155">
    <property type="term" value="F:phosphorelay sensor kinase activity"/>
    <property type="evidence" value="ECO:0007669"/>
    <property type="project" value="InterPro"/>
</dbReference>
<dbReference type="InterPro" id="IPR003594">
    <property type="entry name" value="HATPase_dom"/>
</dbReference>
<dbReference type="Gene3D" id="3.30.450.20">
    <property type="entry name" value="PAS domain"/>
    <property type="match status" value="4"/>
</dbReference>
<feature type="domain" description="PAS" evidence="7">
    <location>
        <begin position="270"/>
        <end position="343"/>
    </location>
</feature>
<name>A0A4Q2KLK9_9SPHN</name>
<dbReference type="InterPro" id="IPR004358">
    <property type="entry name" value="Sig_transdc_His_kin-like_C"/>
</dbReference>
<dbReference type="EC" id="2.7.13.3" evidence="2"/>
<accession>A0A4Q2KLK9</accession>
<dbReference type="NCBIfam" id="TIGR00229">
    <property type="entry name" value="sensory_box"/>
    <property type="match status" value="3"/>
</dbReference>
<keyword evidence="4" id="KW-0808">Transferase</keyword>
<dbReference type="Gene3D" id="3.30.565.10">
    <property type="entry name" value="Histidine kinase-like ATPase, C-terminal domain"/>
    <property type="match status" value="1"/>
</dbReference>
<dbReference type="Gene3D" id="6.10.250.2580">
    <property type="match status" value="1"/>
</dbReference>
<evidence type="ECO:0000256" key="4">
    <source>
        <dbReference type="ARBA" id="ARBA00022679"/>
    </source>
</evidence>
<organism evidence="9 10">
    <name type="scientific">Pelagerythrobacter rhizovicinus</name>
    <dbReference type="NCBI Taxonomy" id="2268576"/>
    <lineage>
        <taxon>Bacteria</taxon>
        <taxon>Pseudomonadati</taxon>
        <taxon>Pseudomonadota</taxon>
        <taxon>Alphaproteobacteria</taxon>
        <taxon>Sphingomonadales</taxon>
        <taxon>Erythrobacteraceae</taxon>
        <taxon>Pelagerythrobacter</taxon>
    </lineage>
</organism>
<dbReference type="SMART" id="SM00388">
    <property type="entry name" value="HisKA"/>
    <property type="match status" value="1"/>
</dbReference>
<dbReference type="PROSITE" id="PS50112">
    <property type="entry name" value="PAS"/>
    <property type="match status" value="3"/>
</dbReference>
<dbReference type="EMBL" id="SDPV01000001">
    <property type="protein sequence ID" value="RXZ66198.1"/>
    <property type="molecule type" value="Genomic_DNA"/>
</dbReference>
<feature type="domain" description="PAC" evidence="8">
    <location>
        <begin position="338"/>
        <end position="388"/>
    </location>
</feature>
<evidence type="ECO:0000256" key="2">
    <source>
        <dbReference type="ARBA" id="ARBA00012438"/>
    </source>
</evidence>
<dbReference type="SMART" id="SM00086">
    <property type="entry name" value="PAC"/>
    <property type="match status" value="3"/>
</dbReference>
<keyword evidence="5" id="KW-0418">Kinase</keyword>
<evidence type="ECO:0000256" key="1">
    <source>
        <dbReference type="ARBA" id="ARBA00000085"/>
    </source>
</evidence>
<gene>
    <name evidence="9" type="ORF">ETX26_05670</name>
</gene>
<dbReference type="InterPro" id="IPR013655">
    <property type="entry name" value="PAS_fold_3"/>
</dbReference>
<dbReference type="SUPFAM" id="SSF55785">
    <property type="entry name" value="PYP-like sensor domain (PAS domain)"/>
    <property type="match status" value="4"/>
</dbReference>
<evidence type="ECO:0000313" key="9">
    <source>
        <dbReference type="EMBL" id="RXZ66198.1"/>
    </source>
</evidence>
<evidence type="ECO:0000256" key="3">
    <source>
        <dbReference type="ARBA" id="ARBA00022553"/>
    </source>
</evidence>
<dbReference type="InterPro" id="IPR003661">
    <property type="entry name" value="HisK_dim/P_dom"/>
</dbReference>
<dbReference type="PROSITE" id="PS50113">
    <property type="entry name" value="PAC"/>
    <property type="match status" value="3"/>
</dbReference>
<feature type="domain" description="PAC" evidence="8">
    <location>
        <begin position="462"/>
        <end position="514"/>
    </location>
</feature>
<dbReference type="InterPro" id="IPR000700">
    <property type="entry name" value="PAS-assoc_C"/>
</dbReference>
<dbReference type="Pfam" id="PF00512">
    <property type="entry name" value="HisKA"/>
    <property type="match status" value="1"/>
</dbReference>
<dbReference type="SUPFAM" id="SSF47384">
    <property type="entry name" value="Homodimeric domain of signal transducing histidine kinase"/>
    <property type="match status" value="1"/>
</dbReference>
<dbReference type="Proteomes" id="UP000293623">
    <property type="component" value="Unassembled WGS sequence"/>
</dbReference>
<feature type="domain" description="PAS" evidence="7">
    <location>
        <begin position="389"/>
        <end position="458"/>
    </location>
</feature>
<feature type="domain" description="Histidine kinase" evidence="6">
    <location>
        <begin position="534"/>
        <end position="746"/>
    </location>
</feature>
<dbReference type="PANTHER" id="PTHR43304:SF1">
    <property type="entry name" value="PAC DOMAIN-CONTAINING PROTEIN"/>
    <property type="match status" value="1"/>
</dbReference>
<dbReference type="InterPro" id="IPR035965">
    <property type="entry name" value="PAS-like_dom_sf"/>
</dbReference>
<dbReference type="SMART" id="SM00387">
    <property type="entry name" value="HATPase_c"/>
    <property type="match status" value="1"/>
</dbReference>
<sequence>MGPDRCSAVRWTTTMSRRDQDKFGVEGGLAFPFELFEATSDCVFVLDADWRFSYLNAKAIAELHAGDLLGTVIWRSFPAAVGSKFEDVYRRVAERRESETFEAYYPDPLNRWYEVHAVPYQDTIVAFFRNITKRRLAVRALLRRHNELDTVLGWAGVGIMQYAENHRLMVINKLFCEILGRTKEELNGLPMETFTHPDDIPRNAELLRKHRQAETPFHIKKRYVRPDGEIVWCSVAISFVRHRETKEPTTIVVARNIDEEVEAQRKAEETRALLRAVVDGADDLIYVKDAEGRFVLVNKKMAREFGIAIGQAGGDRFPDLAPRFTAEDEQVMTTDERLVIEEQIPTKSGAATFLTVKVPWQQNGATKGVIGISRDISERVRNEQALRESEERFRLAAAATGDAIWEWDLESGAIHWSSTAPGLTGEVPGGAIEWWNERVHPDDREATMSSLNAFVQSEGQRWEAEYRFLRPDNSYGVVADCAYLIRDGSGKVVRMIGSMSDITESVEAQARINRLQAELGHISRINAMGTMGSTLAHEINQPLASAGNYLTGLRRIVDGNAPDPASVRRGLEQAQAEISRAGEIIRKLRRLVEQGQAELHPIKLRICVDEALMLALPDTQVRKIGINVDVPSDMTVMADAIQLQQVLYNLIRNSVEAIAQTEIGRIEIQARDRENQVVVRVSDTGEGLQPEVKERLFSAFASTKPGGLGVGLSICRTIIEAHGGSIWAEDTGDEGATFAFTLPAGGEGRPVSPEVTG</sequence>
<dbReference type="InterPro" id="IPR036097">
    <property type="entry name" value="HisK_dim/P_sf"/>
</dbReference>
<comment type="caution">
    <text evidence="9">The sequence shown here is derived from an EMBL/GenBank/DDBJ whole genome shotgun (WGS) entry which is preliminary data.</text>
</comment>
<dbReference type="Pfam" id="PF02518">
    <property type="entry name" value="HATPase_c"/>
    <property type="match status" value="1"/>
</dbReference>
<dbReference type="InterPro" id="IPR001610">
    <property type="entry name" value="PAC"/>
</dbReference>
<reference evidence="9 10" key="1">
    <citation type="submission" date="2019-01" db="EMBL/GenBank/DDBJ databases">
        <title>Altererythrobacter rhizovicinus sp. nov., isolated from the rhizosphere soil of Haloxylon ammodendron.</title>
        <authorList>
            <person name="Li H.-P."/>
            <person name="Gou J.-Y."/>
            <person name="Yao D."/>
            <person name="Han Q.-Q."/>
            <person name="Shao K.-Z."/>
            <person name="Zhao Q."/>
            <person name="Zhang J.-L."/>
        </authorList>
    </citation>
    <scope>NUCLEOTIDE SEQUENCE [LARGE SCALE GENOMIC DNA]</scope>
    <source>
        <strain evidence="9 10">AY-3R</strain>
    </source>
</reference>
<evidence type="ECO:0000259" key="6">
    <source>
        <dbReference type="PROSITE" id="PS50109"/>
    </source>
</evidence>
<dbReference type="CDD" id="cd00130">
    <property type="entry name" value="PAS"/>
    <property type="match status" value="3"/>
</dbReference>
<dbReference type="AlphaFoldDB" id="A0A4Q2KLK9"/>
<dbReference type="InterPro" id="IPR013656">
    <property type="entry name" value="PAS_4"/>
</dbReference>
<dbReference type="OrthoDB" id="9789238at2"/>
<dbReference type="Pfam" id="PF08447">
    <property type="entry name" value="PAS_3"/>
    <property type="match status" value="2"/>
</dbReference>
<protein>
    <recommendedName>
        <fullName evidence="2">histidine kinase</fullName>
        <ecNumber evidence="2">2.7.13.3</ecNumber>
    </recommendedName>
</protein>
<evidence type="ECO:0000313" key="10">
    <source>
        <dbReference type="Proteomes" id="UP000293623"/>
    </source>
</evidence>
<comment type="catalytic activity">
    <reaction evidence="1">
        <text>ATP + protein L-histidine = ADP + protein N-phospho-L-histidine.</text>
        <dbReference type="EC" id="2.7.13.3"/>
    </reaction>
</comment>
<dbReference type="CDD" id="cd00082">
    <property type="entry name" value="HisKA"/>
    <property type="match status" value="1"/>
</dbReference>
<dbReference type="InterPro" id="IPR052162">
    <property type="entry name" value="Sensor_kinase/Photoreceptor"/>
</dbReference>
<keyword evidence="3" id="KW-0597">Phosphoprotein</keyword>
<dbReference type="SMART" id="SM00091">
    <property type="entry name" value="PAS"/>
    <property type="match status" value="4"/>
</dbReference>
<evidence type="ECO:0000259" key="8">
    <source>
        <dbReference type="PROSITE" id="PS50113"/>
    </source>
</evidence>
<keyword evidence="10" id="KW-1185">Reference proteome</keyword>
<dbReference type="PANTHER" id="PTHR43304">
    <property type="entry name" value="PHYTOCHROME-LIKE PROTEIN CPH1"/>
    <property type="match status" value="1"/>
</dbReference>
<evidence type="ECO:0000256" key="5">
    <source>
        <dbReference type="ARBA" id="ARBA00022777"/>
    </source>
</evidence>
<dbReference type="PROSITE" id="PS50109">
    <property type="entry name" value="HIS_KIN"/>
    <property type="match status" value="1"/>
</dbReference>
<dbReference type="PRINTS" id="PR00344">
    <property type="entry name" value="BCTRLSENSOR"/>
</dbReference>
<dbReference type="Pfam" id="PF08448">
    <property type="entry name" value="PAS_4"/>
    <property type="match status" value="2"/>
</dbReference>
<dbReference type="InterPro" id="IPR000014">
    <property type="entry name" value="PAS"/>
</dbReference>
<dbReference type="Gene3D" id="1.10.287.130">
    <property type="match status" value="1"/>
</dbReference>
<evidence type="ECO:0000259" key="7">
    <source>
        <dbReference type="PROSITE" id="PS50112"/>
    </source>
</evidence>
<dbReference type="InterPro" id="IPR036890">
    <property type="entry name" value="HATPase_C_sf"/>
</dbReference>
<dbReference type="InterPro" id="IPR005467">
    <property type="entry name" value="His_kinase_dom"/>
</dbReference>
<proteinExistence type="predicted"/>
<feature type="domain" description="PAC" evidence="8">
    <location>
        <begin position="217"/>
        <end position="269"/>
    </location>
</feature>
<dbReference type="SUPFAM" id="SSF55874">
    <property type="entry name" value="ATPase domain of HSP90 chaperone/DNA topoisomerase II/histidine kinase"/>
    <property type="match status" value="1"/>
</dbReference>
<feature type="domain" description="PAS" evidence="7">
    <location>
        <begin position="144"/>
        <end position="214"/>
    </location>
</feature>